<evidence type="ECO:0000313" key="2">
    <source>
        <dbReference type="EMBL" id="TGE26726.1"/>
    </source>
</evidence>
<keyword evidence="3" id="KW-1185">Reference proteome</keyword>
<dbReference type="EMBL" id="SRMB01000003">
    <property type="protein sequence ID" value="TGE26726.1"/>
    <property type="molecule type" value="Genomic_DNA"/>
</dbReference>
<comment type="caution">
    <text evidence="2">The sequence shown here is derived from an EMBL/GenBank/DDBJ whole genome shotgun (WGS) entry which is preliminary data.</text>
</comment>
<evidence type="ECO:0000313" key="3">
    <source>
        <dbReference type="Proteomes" id="UP000298471"/>
    </source>
</evidence>
<organism evidence="2 3">
    <name type="scientific">Hymenobacter metallicola</name>
    <dbReference type="NCBI Taxonomy" id="2563114"/>
    <lineage>
        <taxon>Bacteria</taxon>
        <taxon>Pseudomonadati</taxon>
        <taxon>Bacteroidota</taxon>
        <taxon>Cytophagia</taxon>
        <taxon>Cytophagales</taxon>
        <taxon>Hymenobacteraceae</taxon>
        <taxon>Hymenobacter</taxon>
    </lineage>
</organism>
<dbReference type="RefSeq" id="WP_135396630.1">
    <property type="nucleotide sequence ID" value="NZ_SRMB01000003.1"/>
</dbReference>
<dbReference type="OrthoDB" id="1111178at2"/>
<evidence type="ECO:0000256" key="1">
    <source>
        <dbReference type="SAM" id="MobiDB-lite"/>
    </source>
</evidence>
<feature type="compositionally biased region" description="Basic and acidic residues" evidence="1">
    <location>
        <begin position="479"/>
        <end position="497"/>
    </location>
</feature>
<gene>
    <name evidence="2" type="ORF">E5K02_18300</name>
</gene>
<feature type="region of interest" description="Disordered" evidence="1">
    <location>
        <begin position="475"/>
        <end position="497"/>
    </location>
</feature>
<evidence type="ECO:0008006" key="4">
    <source>
        <dbReference type="Google" id="ProtNLM"/>
    </source>
</evidence>
<reference evidence="2 3" key="1">
    <citation type="submission" date="2019-04" db="EMBL/GenBank/DDBJ databases">
        <authorList>
            <person name="Feng G."/>
            <person name="Zhang J."/>
            <person name="Zhu H."/>
        </authorList>
    </citation>
    <scope>NUCLEOTIDE SEQUENCE [LARGE SCALE GENOMIC DNA]</scope>
    <source>
        <strain evidence="2 3">9PBR-1</strain>
    </source>
</reference>
<dbReference type="SUPFAM" id="SSF51126">
    <property type="entry name" value="Pectin lyase-like"/>
    <property type="match status" value="1"/>
</dbReference>
<dbReference type="AlphaFoldDB" id="A0A4Z0QB87"/>
<sequence length="497" mass="54521">MRFLLPCLLVLSCLLTGLPGCEPKEDLFTTDPSAKLDFSTDTVMFDTVFAQVGTVTKRLWVYNRNSRAVKVEQISVLNPGVSEYSIIVNGDAGPLANNVEIRGKDSLLVLVRAKLGPGTAQPEGKPFLNTDQLQFKTNGNNQQVELVAYGQNAFFHRGVLACNEVWRADKPHVLPGSVLVPTGCTLTIEAGARVYVHAGAGIVVKGTLRVNPDFVPTGELKPNDRNIVRFSGDRLEPFYNDIPGQWAGIQFDSVSSRNNIVRYAEIKNASFGLLVYNPGNYQPRPRVTVENAVFRNISAAGLSFANAGQAYEGAGVFSFGGEFNLTNCLFTNCGEYAVRGLAGGAFNLNFCTIANYTPQFRRETESLEFDNRTLLKRVPGPLPMRVAIRNSIIWGSIPDELLLIGSNDYSELVIQNNVIRTQRYKTDLAGSALGNLINVDPKFKRPASQFTDRIDYNLDTLSAVSNTAKPFGVATDLLNRPRDPATPDPGAYERKNR</sequence>
<dbReference type="Proteomes" id="UP000298471">
    <property type="component" value="Unassembled WGS sequence"/>
</dbReference>
<dbReference type="InterPro" id="IPR011050">
    <property type="entry name" value="Pectin_lyase_fold/virulence"/>
</dbReference>
<proteinExistence type="predicted"/>
<name>A0A4Z0QB87_9BACT</name>
<accession>A0A4Z0QB87</accession>
<protein>
    <recommendedName>
        <fullName evidence="4">Right-handed parallel beta-helix repeat-containing protein</fullName>
    </recommendedName>
</protein>